<organism evidence="1 2">
    <name type="scientific">Aeromicrobium phoceense</name>
    <dbReference type="NCBI Taxonomy" id="2754045"/>
    <lineage>
        <taxon>Bacteria</taxon>
        <taxon>Bacillati</taxon>
        <taxon>Actinomycetota</taxon>
        <taxon>Actinomycetes</taxon>
        <taxon>Propionibacteriales</taxon>
        <taxon>Nocardioidaceae</taxon>
        <taxon>Aeromicrobium</taxon>
    </lineage>
</organism>
<dbReference type="Pfam" id="PF02566">
    <property type="entry name" value="OsmC"/>
    <property type="match status" value="1"/>
</dbReference>
<name>A0A838XK59_9ACTN</name>
<evidence type="ECO:0000313" key="1">
    <source>
        <dbReference type="EMBL" id="MBA4609006.1"/>
    </source>
</evidence>
<keyword evidence="2" id="KW-1185">Reference proteome</keyword>
<accession>A0A838XK59</accession>
<sequence>MSTHEYSTRLAWNGSTGDGYRAYDRTHDVELAGGTLPVSADASFRGDASMTNPEQLLLAAASSCQLLSFLAVAALAEVEVLAYEDDATAVMPQAAESMRITEVVLRPRITARDTDEATVERLVEAAHRQCFIANTLNATVRIEPTIELVA</sequence>
<dbReference type="EMBL" id="JACEOG010000001">
    <property type="protein sequence ID" value="MBA4609006.1"/>
    <property type="molecule type" value="Genomic_DNA"/>
</dbReference>
<dbReference type="SUPFAM" id="SSF82784">
    <property type="entry name" value="OsmC-like"/>
    <property type="match status" value="1"/>
</dbReference>
<dbReference type="InterPro" id="IPR052707">
    <property type="entry name" value="OsmC_Ohr_Peroxiredoxin"/>
</dbReference>
<dbReference type="InterPro" id="IPR015946">
    <property type="entry name" value="KH_dom-like_a/b"/>
</dbReference>
<proteinExistence type="predicted"/>
<dbReference type="RefSeq" id="WP_181755742.1">
    <property type="nucleotide sequence ID" value="NZ_JACEOG010000001.1"/>
</dbReference>
<evidence type="ECO:0000313" key="2">
    <source>
        <dbReference type="Proteomes" id="UP000550354"/>
    </source>
</evidence>
<gene>
    <name evidence="1" type="ORF">H1W00_11010</name>
</gene>
<dbReference type="PANTHER" id="PTHR42830:SF2">
    <property type="entry name" value="OSMC_OHR FAMILY PROTEIN"/>
    <property type="match status" value="1"/>
</dbReference>
<comment type="caution">
    <text evidence="1">The sequence shown here is derived from an EMBL/GenBank/DDBJ whole genome shotgun (WGS) entry which is preliminary data.</text>
</comment>
<dbReference type="Proteomes" id="UP000550354">
    <property type="component" value="Unassembled WGS sequence"/>
</dbReference>
<dbReference type="Gene3D" id="3.30.300.20">
    <property type="match status" value="1"/>
</dbReference>
<dbReference type="InterPro" id="IPR036102">
    <property type="entry name" value="OsmC/Ohrsf"/>
</dbReference>
<protein>
    <submittedName>
        <fullName evidence="1">OsmC family protein</fullName>
    </submittedName>
</protein>
<reference evidence="1 2" key="1">
    <citation type="submission" date="2020-07" db="EMBL/GenBank/DDBJ databases">
        <title>Draft genome and description of Aeromicrobium phoceense strain Marseille-Q0843 isolated from healthy skin swab.</title>
        <authorList>
            <person name="Boxberger M."/>
            <person name="La Scola B."/>
        </authorList>
    </citation>
    <scope>NUCLEOTIDE SEQUENCE [LARGE SCALE GENOMIC DNA]</scope>
    <source>
        <strain evidence="1 2">Marseille-Q0843</strain>
    </source>
</reference>
<dbReference type="PANTHER" id="PTHR42830">
    <property type="entry name" value="OSMOTICALLY INDUCIBLE FAMILY PROTEIN"/>
    <property type="match status" value="1"/>
</dbReference>
<dbReference type="AlphaFoldDB" id="A0A838XK59"/>
<dbReference type="InterPro" id="IPR003718">
    <property type="entry name" value="OsmC/Ohr_fam"/>
</dbReference>